<dbReference type="AlphaFoldDB" id="A0A0D0CJB4"/>
<proteinExistence type="predicted"/>
<sequence length="149" mass="16271">MSNQVFSMDNIQITGEVKSIHVEVKQTIRAPPGYYLSRSLCSSAITVSYFIFLYFSPGSSYPSVVHTLSCASEDFVLISFTIQNAFLPAINFPPSKLFANKPHSHFQANPTLAQVDLKNQAALRNLVALNPGDSVPDITSFVVLDAANT</sequence>
<evidence type="ECO:0000313" key="1">
    <source>
        <dbReference type="EMBL" id="KIK62859.1"/>
    </source>
</evidence>
<reference evidence="1 2" key="1">
    <citation type="submission" date="2014-04" db="EMBL/GenBank/DDBJ databases">
        <title>Evolutionary Origins and Diversification of the Mycorrhizal Mutualists.</title>
        <authorList>
            <consortium name="DOE Joint Genome Institute"/>
            <consortium name="Mycorrhizal Genomics Consortium"/>
            <person name="Kohler A."/>
            <person name="Kuo A."/>
            <person name="Nagy L.G."/>
            <person name="Floudas D."/>
            <person name="Copeland A."/>
            <person name="Barry K.W."/>
            <person name="Cichocki N."/>
            <person name="Veneault-Fourrey C."/>
            <person name="LaButti K."/>
            <person name="Lindquist E.A."/>
            <person name="Lipzen A."/>
            <person name="Lundell T."/>
            <person name="Morin E."/>
            <person name="Murat C."/>
            <person name="Riley R."/>
            <person name="Ohm R."/>
            <person name="Sun H."/>
            <person name="Tunlid A."/>
            <person name="Henrissat B."/>
            <person name="Grigoriev I.V."/>
            <person name="Hibbett D.S."/>
            <person name="Martin F."/>
        </authorList>
    </citation>
    <scope>NUCLEOTIDE SEQUENCE [LARGE SCALE GENOMIC DNA]</scope>
    <source>
        <strain evidence="1 2">FD-317 M1</strain>
    </source>
</reference>
<dbReference type="EMBL" id="KN834766">
    <property type="protein sequence ID" value="KIK62859.1"/>
    <property type="molecule type" value="Genomic_DNA"/>
</dbReference>
<organism evidence="1 2">
    <name type="scientific">Collybiopsis luxurians FD-317 M1</name>
    <dbReference type="NCBI Taxonomy" id="944289"/>
    <lineage>
        <taxon>Eukaryota</taxon>
        <taxon>Fungi</taxon>
        <taxon>Dikarya</taxon>
        <taxon>Basidiomycota</taxon>
        <taxon>Agaricomycotina</taxon>
        <taxon>Agaricomycetes</taxon>
        <taxon>Agaricomycetidae</taxon>
        <taxon>Agaricales</taxon>
        <taxon>Marasmiineae</taxon>
        <taxon>Omphalotaceae</taxon>
        <taxon>Collybiopsis</taxon>
        <taxon>Collybiopsis luxurians</taxon>
    </lineage>
</organism>
<keyword evidence="2" id="KW-1185">Reference proteome</keyword>
<evidence type="ECO:0000313" key="2">
    <source>
        <dbReference type="Proteomes" id="UP000053593"/>
    </source>
</evidence>
<protein>
    <submittedName>
        <fullName evidence="1">Uncharacterized protein</fullName>
    </submittedName>
</protein>
<dbReference type="Proteomes" id="UP000053593">
    <property type="component" value="Unassembled WGS sequence"/>
</dbReference>
<dbReference type="HOGENOM" id="CLU_1749862_0_0_1"/>
<accession>A0A0D0CJB4</accession>
<name>A0A0D0CJB4_9AGAR</name>
<gene>
    <name evidence="1" type="ORF">GYMLUDRAFT_242492</name>
</gene>